<name>A0ABQ3NY23_STRVG</name>
<proteinExistence type="predicted"/>
<evidence type="ECO:0000256" key="1">
    <source>
        <dbReference type="SAM" id="MobiDB-lite"/>
    </source>
</evidence>
<evidence type="ECO:0000313" key="2">
    <source>
        <dbReference type="EMBL" id="GHI17670.1"/>
    </source>
</evidence>
<evidence type="ECO:0000313" key="3">
    <source>
        <dbReference type="Proteomes" id="UP000660554"/>
    </source>
</evidence>
<feature type="region of interest" description="Disordered" evidence="1">
    <location>
        <begin position="125"/>
        <end position="146"/>
    </location>
</feature>
<protein>
    <submittedName>
        <fullName evidence="2">Uncharacterized protein</fullName>
    </submittedName>
</protein>
<dbReference type="GeneID" id="86959043"/>
<reference evidence="3" key="1">
    <citation type="submission" date="2020-09" db="EMBL/GenBank/DDBJ databases">
        <title>Whole genome shotgun sequence of Streptomyces cinnamonensis NBRC 15873.</title>
        <authorList>
            <person name="Komaki H."/>
            <person name="Tamura T."/>
        </authorList>
    </citation>
    <scope>NUCLEOTIDE SEQUENCE [LARGE SCALE GENOMIC DNA]</scope>
    <source>
        <strain evidence="3">NBRC 15873</strain>
    </source>
</reference>
<organism evidence="2 3">
    <name type="scientific">Streptomyces virginiae</name>
    <name type="common">Streptomyces cinnamonensis</name>
    <dbReference type="NCBI Taxonomy" id="1961"/>
    <lineage>
        <taxon>Bacteria</taxon>
        <taxon>Bacillati</taxon>
        <taxon>Actinomycetota</taxon>
        <taxon>Actinomycetes</taxon>
        <taxon>Kitasatosporales</taxon>
        <taxon>Streptomycetaceae</taxon>
        <taxon>Streptomyces</taxon>
    </lineage>
</organism>
<comment type="caution">
    <text evidence="2">The sequence shown here is derived from an EMBL/GenBank/DDBJ whole genome shotgun (WGS) entry which is preliminary data.</text>
</comment>
<gene>
    <name evidence="2" type="ORF">Scinn_71330</name>
</gene>
<accession>A0ABQ3NY23</accession>
<dbReference type="Proteomes" id="UP000660554">
    <property type="component" value="Unassembled WGS sequence"/>
</dbReference>
<keyword evidence="3" id="KW-1185">Reference proteome</keyword>
<dbReference type="RefSeq" id="WP_030658021.1">
    <property type="nucleotide sequence ID" value="NZ_BMRU01000012.1"/>
</dbReference>
<sequence>MGFTSAWAISGHPDSFIAELSPRLLPAMEADRRRHGAQDGWRRWQRAPLPDCATWYAPPGTPAAIAAVHAAVDSFLELTAPGQHVDAVCDGTADPLFYVVDDVWAGQAQEDMFLSVHSKEYPVASSSMPSVRPGRPSCRAGAGTSC</sequence>
<dbReference type="EMBL" id="BNDV01000017">
    <property type="protein sequence ID" value="GHI17670.1"/>
    <property type="molecule type" value="Genomic_DNA"/>
</dbReference>